<reference evidence="4" key="1">
    <citation type="submission" date="2014-11" db="EMBL/GenBank/DDBJ databases">
        <authorList>
            <person name="Geib S."/>
        </authorList>
    </citation>
    <scope>NUCLEOTIDE SEQUENCE</scope>
</reference>
<accession>A0A0A1X679</accession>
<evidence type="ECO:0000256" key="1">
    <source>
        <dbReference type="ARBA" id="ARBA00022729"/>
    </source>
</evidence>
<evidence type="ECO:0000313" key="4">
    <source>
        <dbReference type="EMBL" id="JAD06376.1"/>
    </source>
</evidence>
<reference evidence="4" key="2">
    <citation type="journal article" date="2015" name="Gigascience">
        <title>Reconstructing a comprehensive transcriptome assembly of a white-pupal translocated strain of the pest fruit fly Bactrocera cucurbitae.</title>
        <authorList>
            <person name="Sim S.B."/>
            <person name="Calla B."/>
            <person name="Hall B."/>
            <person name="DeRego T."/>
            <person name="Geib S.M."/>
        </authorList>
    </citation>
    <scope>NUCLEOTIDE SEQUENCE</scope>
</reference>
<name>A0A0A1X679_ZEUCU</name>
<dbReference type="InterPro" id="IPR010562">
    <property type="entry name" value="Haemolymph_juvenile_hormone-bd"/>
</dbReference>
<dbReference type="PANTHER" id="PTHR11008:SF25">
    <property type="entry name" value="IP09473P-RELATED"/>
    <property type="match status" value="1"/>
</dbReference>
<keyword evidence="2" id="KW-0090">Biological rhythms</keyword>
<dbReference type="AlphaFoldDB" id="A0A0A1X679"/>
<evidence type="ECO:0000256" key="2">
    <source>
        <dbReference type="ARBA" id="ARBA00023108"/>
    </source>
</evidence>
<organism evidence="4">
    <name type="scientific">Zeugodacus cucurbitae</name>
    <name type="common">Melon fruit fly</name>
    <name type="synonym">Bactrocera cucurbitae</name>
    <dbReference type="NCBI Taxonomy" id="28588"/>
    <lineage>
        <taxon>Eukaryota</taxon>
        <taxon>Metazoa</taxon>
        <taxon>Ecdysozoa</taxon>
        <taxon>Arthropoda</taxon>
        <taxon>Hexapoda</taxon>
        <taxon>Insecta</taxon>
        <taxon>Pterygota</taxon>
        <taxon>Neoptera</taxon>
        <taxon>Endopterygota</taxon>
        <taxon>Diptera</taxon>
        <taxon>Brachycera</taxon>
        <taxon>Muscomorpha</taxon>
        <taxon>Tephritoidea</taxon>
        <taxon>Tephritidae</taxon>
        <taxon>Zeugodacus</taxon>
        <taxon>Zeugodacus</taxon>
    </lineage>
</organism>
<dbReference type="PANTHER" id="PTHR11008">
    <property type="entry name" value="PROTEIN TAKEOUT-LIKE PROTEIN"/>
    <property type="match status" value="1"/>
</dbReference>
<keyword evidence="1" id="KW-0732">Signal</keyword>
<dbReference type="EMBL" id="GBXI01007916">
    <property type="protein sequence ID" value="JAD06376.1"/>
    <property type="molecule type" value="Transcribed_RNA"/>
</dbReference>
<gene>
    <name evidence="4" type="primary">to_11</name>
    <name evidence="4" type="ORF">g.9855</name>
</gene>
<evidence type="ECO:0000256" key="3">
    <source>
        <dbReference type="ARBA" id="ARBA00060902"/>
    </source>
</evidence>
<dbReference type="InterPro" id="IPR038606">
    <property type="entry name" value="To_sf"/>
</dbReference>
<proteinExistence type="inferred from homology"/>
<sequence length="283" mass="32663">MLQSVKRVSSLYQIAFICGLIVVNCVNEVTSVEFYAEKPAFLPSCKIYEPGFTKCSTNTVQKLIDQLIIGIPEVVEEFGPFDPMRVHDIYFKQDNSDVATIRANLSDILVKGFSKTVIKESRVSKKDFSWITKIFLPKMRLDANYKMEGRILLIPLKGSGKMFIEIDNLDIILYTKTQLYEKVGFTFDNVTAVRVDLNMTRVRTNFENIFNGQSKEVERSTNEFFNENWRDFYEALKPIIIETVETVLYDIMHKVFELIPANFFVEDIPTSEQLYGTKNNSSK</sequence>
<dbReference type="SMART" id="SM00700">
    <property type="entry name" value="JHBP"/>
    <property type="match status" value="1"/>
</dbReference>
<comment type="similarity">
    <text evidence="3">Belongs to the TO family.</text>
</comment>
<dbReference type="FunFam" id="3.15.10.30:FF:000001">
    <property type="entry name" value="Takeout-like protein 1"/>
    <property type="match status" value="1"/>
</dbReference>
<dbReference type="GO" id="GO:0007623">
    <property type="term" value="P:circadian rhythm"/>
    <property type="evidence" value="ECO:0007669"/>
    <property type="project" value="UniProtKB-ARBA"/>
</dbReference>
<dbReference type="GO" id="GO:0005615">
    <property type="term" value="C:extracellular space"/>
    <property type="evidence" value="ECO:0007669"/>
    <property type="project" value="TreeGrafter"/>
</dbReference>
<dbReference type="Pfam" id="PF06585">
    <property type="entry name" value="JHBP"/>
    <property type="match status" value="1"/>
</dbReference>
<dbReference type="Gene3D" id="3.15.10.30">
    <property type="entry name" value="Haemolymph juvenile hormone binding protein"/>
    <property type="match status" value="1"/>
</dbReference>
<protein>
    <submittedName>
        <fullName evidence="4">Protein takeout</fullName>
    </submittedName>
</protein>